<dbReference type="InterPro" id="IPR037066">
    <property type="entry name" value="Plug_dom_sf"/>
</dbReference>
<dbReference type="InterPro" id="IPR039426">
    <property type="entry name" value="TonB-dep_rcpt-like"/>
</dbReference>
<evidence type="ECO:0000313" key="9">
    <source>
        <dbReference type="EMBL" id="UYW01490.1"/>
    </source>
</evidence>
<keyword evidence="3" id="KW-1134">Transmembrane beta strand</keyword>
<gene>
    <name evidence="9" type="ORF">K5I29_00630</name>
</gene>
<proteinExistence type="predicted"/>
<sequence length="315" mass="34627">MKINYIILSTFVSFSAWAQQNPIVSDSITNQELKEVVISTTNKFNSAISKPLGSVDEYLQQANTVTMVRRGGYASEPFINGMATDRSVITIDGMRIYAACTDKMDPVTSYVETSNLQKATFASGQAASSTGATVAGGINLVRAKGTFGPKALNGSAFAGFETNNKQRIFGGSLHYSAPKFYIDVDATYRKAANYKAGENEEVLYSQFQKVNTATTFGYKLTDHKQLEASFIYDHASNVGYPALPMDVLYAKAYIGSLAYKQHHISDVFQHWETKIYYNNVTHVMDDSKRPDVPIRMDMPGWSRTTGGYSTLTGSG</sequence>
<dbReference type="InterPro" id="IPR012910">
    <property type="entry name" value="Plug_dom"/>
</dbReference>
<dbReference type="InterPro" id="IPR036942">
    <property type="entry name" value="Beta-barrel_TonB_sf"/>
</dbReference>
<dbReference type="SUPFAM" id="SSF56935">
    <property type="entry name" value="Porins"/>
    <property type="match status" value="1"/>
</dbReference>
<evidence type="ECO:0000259" key="8">
    <source>
        <dbReference type="Pfam" id="PF07715"/>
    </source>
</evidence>
<keyword evidence="2" id="KW-0813">Transport</keyword>
<evidence type="ECO:0000256" key="1">
    <source>
        <dbReference type="ARBA" id="ARBA00004571"/>
    </source>
</evidence>
<keyword evidence="7" id="KW-0732">Signal</keyword>
<keyword evidence="5" id="KW-0472">Membrane</keyword>
<feature type="domain" description="TonB-dependent receptor plug" evidence="8">
    <location>
        <begin position="50"/>
        <end position="138"/>
    </location>
</feature>
<keyword evidence="9" id="KW-0675">Receptor</keyword>
<organism evidence="9 10">
    <name type="scientific">Flavobacterium agricola</name>
    <dbReference type="NCBI Taxonomy" id="2870839"/>
    <lineage>
        <taxon>Bacteria</taxon>
        <taxon>Pseudomonadati</taxon>
        <taxon>Bacteroidota</taxon>
        <taxon>Flavobacteriia</taxon>
        <taxon>Flavobacteriales</taxon>
        <taxon>Flavobacteriaceae</taxon>
        <taxon>Flavobacterium</taxon>
    </lineage>
</organism>
<dbReference type="Pfam" id="PF07715">
    <property type="entry name" value="Plug"/>
    <property type="match status" value="1"/>
</dbReference>
<dbReference type="Gene3D" id="2.40.170.20">
    <property type="entry name" value="TonB-dependent receptor, beta-barrel domain"/>
    <property type="match status" value="1"/>
</dbReference>
<dbReference type="Gene3D" id="2.170.130.10">
    <property type="entry name" value="TonB-dependent receptor, plug domain"/>
    <property type="match status" value="1"/>
</dbReference>
<dbReference type="EMBL" id="CP081495">
    <property type="protein sequence ID" value="UYW01490.1"/>
    <property type="molecule type" value="Genomic_DNA"/>
</dbReference>
<keyword evidence="10" id="KW-1185">Reference proteome</keyword>
<protein>
    <submittedName>
        <fullName evidence="9">TonB-dependent receptor plug domain-containing protein</fullName>
    </submittedName>
</protein>
<evidence type="ECO:0000256" key="5">
    <source>
        <dbReference type="ARBA" id="ARBA00023136"/>
    </source>
</evidence>
<evidence type="ECO:0000313" key="10">
    <source>
        <dbReference type="Proteomes" id="UP001163328"/>
    </source>
</evidence>
<evidence type="ECO:0000256" key="7">
    <source>
        <dbReference type="SAM" id="SignalP"/>
    </source>
</evidence>
<dbReference type="Proteomes" id="UP001163328">
    <property type="component" value="Chromosome"/>
</dbReference>
<feature type="chain" id="PRO_5047037256" evidence="7">
    <location>
        <begin position="19"/>
        <end position="315"/>
    </location>
</feature>
<evidence type="ECO:0000256" key="3">
    <source>
        <dbReference type="ARBA" id="ARBA00022452"/>
    </source>
</evidence>
<reference evidence="9" key="1">
    <citation type="submission" date="2021-08" db="EMBL/GenBank/DDBJ databases">
        <title>Flavobacterium sp. strain CC-SYL302.</title>
        <authorList>
            <person name="Lin S.-Y."/>
            <person name="Lee T.-H."/>
            <person name="Young C.-C."/>
        </authorList>
    </citation>
    <scope>NUCLEOTIDE SEQUENCE</scope>
    <source>
        <strain evidence="9">CC-SYL302</strain>
    </source>
</reference>
<keyword evidence="4" id="KW-0812">Transmembrane</keyword>
<dbReference type="PANTHER" id="PTHR30069:SF49">
    <property type="entry name" value="OUTER MEMBRANE PROTEIN C"/>
    <property type="match status" value="1"/>
</dbReference>
<dbReference type="PANTHER" id="PTHR30069">
    <property type="entry name" value="TONB-DEPENDENT OUTER MEMBRANE RECEPTOR"/>
    <property type="match status" value="1"/>
</dbReference>
<evidence type="ECO:0000256" key="2">
    <source>
        <dbReference type="ARBA" id="ARBA00022448"/>
    </source>
</evidence>
<name>A0ABY6LYT4_9FLAO</name>
<dbReference type="RefSeq" id="WP_264433962.1">
    <property type="nucleotide sequence ID" value="NZ_CP081495.1"/>
</dbReference>
<accession>A0ABY6LYT4</accession>
<keyword evidence="6" id="KW-0998">Cell outer membrane</keyword>
<comment type="subcellular location">
    <subcellularLocation>
        <location evidence="1">Cell outer membrane</location>
        <topology evidence="1">Multi-pass membrane protein</topology>
    </subcellularLocation>
</comment>
<evidence type="ECO:0000256" key="4">
    <source>
        <dbReference type="ARBA" id="ARBA00022692"/>
    </source>
</evidence>
<feature type="signal peptide" evidence="7">
    <location>
        <begin position="1"/>
        <end position="18"/>
    </location>
</feature>
<evidence type="ECO:0000256" key="6">
    <source>
        <dbReference type="ARBA" id="ARBA00023237"/>
    </source>
</evidence>